<comment type="caution">
    <text evidence="2">The sequence shown here is derived from an EMBL/GenBank/DDBJ whole genome shotgun (WGS) entry which is preliminary data.</text>
</comment>
<dbReference type="Pfam" id="PF07734">
    <property type="entry name" value="FBA_1"/>
    <property type="match status" value="1"/>
</dbReference>
<dbReference type="PANTHER" id="PTHR31111">
    <property type="entry name" value="BNAA05G37150D PROTEIN-RELATED"/>
    <property type="match status" value="1"/>
</dbReference>
<dbReference type="InterPro" id="IPR001810">
    <property type="entry name" value="F-box_dom"/>
</dbReference>
<evidence type="ECO:0000259" key="1">
    <source>
        <dbReference type="PROSITE" id="PS50181"/>
    </source>
</evidence>
<dbReference type="InterPro" id="IPR017451">
    <property type="entry name" value="F-box-assoc_interact_dom"/>
</dbReference>
<organism evidence="2 3">
    <name type="scientific">Lolium multiflorum</name>
    <name type="common">Italian ryegrass</name>
    <name type="synonym">Lolium perenne subsp. multiflorum</name>
    <dbReference type="NCBI Taxonomy" id="4521"/>
    <lineage>
        <taxon>Eukaryota</taxon>
        <taxon>Viridiplantae</taxon>
        <taxon>Streptophyta</taxon>
        <taxon>Embryophyta</taxon>
        <taxon>Tracheophyta</taxon>
        <taxon>Spermatophyta</taxon>
        <taxon>Magnoliopsida</taxon>
        <taxon>Liliopsida</taxon>
        <taxon>Poales</taxon>
        <taxon>Poaceae</taxon>
        <taxon>BOP clade</taxon>
        <taxon>Pooideae</taxon>
        <taxon>Poodae</taxon>
        <taxon>Poeae</taxon>
        <taxon>Poeae Chloroplast Group 2 (Poeae type)</taxon>
        <taxon>Loliodinae</taxon>
        <taxon>Loliinae</taxon>
        <taxon>Lolium</taxon>
    </lineage>
</organism>
<dbReference type="NCBIfam" id="TIGR01640">
    <property type="entry name" value="F_box_assoc_1"/>
    <property type="match status" value="1"/>
</dbReference>
<dbReference type="Pfam" id="PF00646">
    <property type="entry name" value="F-box"/>
    <property type="match status" value="1"/>
</dbReference>
<evidence type="ECO:0000313" key="3">
    <source>
        <dbReference type="Proteomes" id="UP001231189"/>
    </source>
</evidence>
<keyword evidence="3" id="KW-1185">Reference proteome</keyword>
<accession>A0AAD8WRM5</accession>
<dbReference type="PROSITE" id="PS50181">
    <property type="entry name" value="FBOX"/>
    <property type="match status" value="1"/>
</dbReference>
<reference evidence="2" key="1">
    <citation type="submission" date="2023-07" db="EMBL/GenBank/DDBJ databases">
        <title>A chromosome-level genome assembly of Lolium multiflorum.</title>
        <authorList>
            <person name="Chen Y."/>
            <person name="Copetti D."/>
            <person name="Kolliker R."/>
            <person name="Studer B."/>
        </authorList>
    </citation>
    <scope>NUCLEOTIDE SEQUENCE</scope>
    <source>
        <strain evidence="2">02402/16</strain>
        <tissue evidence="2">Leaf</tissue>
    </source>
</reference>
<proteinExistence type="predicted"/>
<dbReference type="PANTHER" id="PTHR31111:SF133">
    <property type="entry name" value="OS07G0196600 PROTEIN"/>
    <property type="match status" value="1"/>
</dbReference>
<dbReference type="SMART" id="SM00256">
    <property type="entry name" value="FBOX"/>
    <property type="match status" value="1"/>
</dbReference>
<dbReference type="AlphaFoldDB" id="A0AAD8WRM5"/>
<dbReference type="Gene3D" id="1.20.1280.50">
    <property type="match status" value="1"/>
</dbReference>
<feature type="domain" description="F-box" evidence="1">
    <location>
        <begin position="20"/>
        <end position="60"/>
    </location>
</feature>
<dbReference type="EMBL" id="JAUUTY010000003">
    <property type="protein sequence ID" value="KAK1669505.1"/>
    <property type="molecule type" value="Genomic_DNA"/>
</dbReference>
<dbReference type="Proteomes" id="UP001231189">
    <property type="component" value="Unassembled WGS sequence"/>
</dbReference>
<dbReference type="InterPro" id="IPR036047">
    <property type="entry name" value="F-box-like_dom_sf"/>
</dbReference>
<sequence>MDNGETAPPAAKRWEKSPYIPHELVREILVRLPVDSLMRFTCVCKAWGSTISGDASFHRAHLRLQKPRMLLSPFAGFNRHDGGRMRKVAFYEWEMSQGTLDAPLMYATEVPSADKKHKVIHCDGLVLVPAGATVLLLNPATRRGRALPCSPNFPFYSDQVFGFGRDPRSNTYKIARFFYRSAPATTSDCHYPAVMGNYHNTARMEVFTIGVNRHWRETAAQPPYPVMQWREATSFKGSLLWIIDERALGNVAPGFLRFDLADETFGLMQFPPWRPSSEYATVGLAELRGELLAAHVRNDVEMWVCDNADNPNWELHHKIFLSLWPKHLNPVGMFSDDDVVFQDEEVNLLIRYDRQTKSLKAVVHMIYLRYHNPSTGAIEYGNSRFAKRHQSTTLPIITIDVIPYVPSIVPI</sequence>
<dbReference type="InterPro" id="IPR006527">
    <property type="entry name" value="F-box-assoc_dom_typ1"/>
</dbReference>
<protein>
    <recommendedName>
        <fullName evidence="1">F-box domain-containing protein</fullName>
    </recommendedName>
</protein>
<dbReference type="CDD" id="cd22157">
    <property type="entry name" value="F-box_AtFBW1-like"/>
    <property type="match status" value="1"/>
</dbReference>
<dbReference type="SUPFAM" id="SSF81383">
    <property type="entry name" value="F-box domain"/>
    <property type="match status" value="1"/>
</dbReference>
<gene>
    <name evidence="2" type="ORF">QYE76_057664</name>
</gene>
<name>A0AAD8WRM5_LOLMU</name>
<evidence type="ECO:0000313" key="2">
    <source>
        <dbReference type="EMBL" id="KAK1669505.1"/>
    </source>
</evidence>